<gene>
    <name evidence="3" type="ORF">BDV96DRAFT_693045</name>
</gene>
<sequence>MMHFFKVFVMATAMGVATEALVISPLPRSQNGIAKRVPVEQDEGWKFSSNEKRAPDDEQDEGWSFSTNRNHKRAPDDEQDEGWSFSSNRNHRRGWSNDDTD</sequence>
<keyword evidence="4" id="KW-1185">Reference proteome</keyword>
<keyword evidence="2" id="KW-0732">Signal</keyword>
<evidence type="ECO:0000313" key="3">
    <source>
        <dbReference type="EMBL" id="KAF2107807.1"/>
    </source>
</evidence>
<evidence type="ECO:0000256" key="1">
    <source>
        <dbReference type="SAM" id="MobiDB-lite"/>
    </source>
</evidence>
<dbReference type="Proteomes" id="UP000799770">
    <property type="component" value="Unassembled WGS sequence"/>
</dbReference>
<feature type="region of interest" description="Disordered" evidence="1">
    <location>
        <begin position="25"/>
        <end position="101"/>
    </location>
</feature>
<dbReference type="EMBL" id="ML977351">
    <property type="protein sequence ID" value="KAF2107807.1"/>
    <property type="molecule type" value="Genomic_DNA"/>
</dbReference>
<feature type="chain" id="PRO_5025513475" evidence="2">
    <location>
        <begin position="21"/>
        <end position="101"/>
    </location>
</feature>
<feature type="signal peptide" evidence="2">
    <location>
        <begin position="1"/>
        <end position="20"/>
    </location>
</feature>
<accession>A0A6A5YN72</accession>
<name>A0A6A5YN72_9PLEO</name>
<feature type="compositionally biased region" description="Basic and acidic residues" evidence="1">
    <location>
        <begin position="37"/>
        <end position="56"/>
    </location>
</feature>
<evidence type="ECO:0000256" key="2">
    <source>
        <dbReference type="SAM" id="SignalP"/>
    </source>
</evidence>
<evidence type="ECO:0000313" key="4">
    <source>
        <dbReference type="Proteomes" id="UP000799770"/>
    </source>
</evidence>
<protein>
    <submittedName>
        <fullName evidence="3">Uncharacterized protein</fullName>
    </submittedName>
</protein>
<organism evidence="3 4">
    <name type="scientific">Lophiotrema nucula</name>
    <dbReference type="NCBI Taxonomy" id="690887"/>
    <lineage>
        <taxon>Eukaryota</taxon>
        <taxon>Fungi</taxon>
        <taxon>Dikarya</taxon>
        <taxon>Ascomycota</taxon>
        <taxon>Pezizomycotina</taxon>
        <taxon>Dothideomycetes</taxon>
        <taxon>Pleosporomycetidae</taxon>
        <taxon>Pleosporales</taxon>
        <taxon>Lophiotremataceae</taxon>
        <taxon>Lophiotrema</taxon>
    </lineage>
</organism>
<proteinExistence type="predicted"/>
<dbReference type="AlphaFoldDB" id="A0A6A5YN72"/>
<reference evidence="3" key="1">
    <citation type="journal article" date="2020" name="Stud. Mycol.">
        <title>101 Dothideomycetes genomes: a test case for predicting lifestyles and emergence of pathogens.</title>
        <authorList>
            <person name="Haridas S."/>
            <person name="Albert R."/>
            <person name="Binder M."/>
            <person name="Bloem J."/>
            <person name="Labutti K."/>
            <person name="Salamov A."/>
            <person name="Andreopoulos B."/>
            <person name="Baker S."/>
            <person name="Barry K."/>
            <person name="Bills G."/>
            <person name="Bluhm B."/>
            <person name="Cannon C."/>
            <person name="Castanera R."/>
            <person name="Culley D."/>
            <person name="Daum C."/>
            <person name="Ezra D."/>
            <person name="Gonzalez J."/>
            <person name="Henrissat B."/>
            <person name="Kuo A."/>
            <person name="Liang C."/>
            <person name="Lipzen A."/>
            <person name="Lutzoni F."/>
            <person name="Magnuson J."/>
            <person name="Mondo S."/>
            <person name="Nolan M."/>
            <person name="Ohm R."/>
            <person name="Pangilinan J."/>
            <person name="Park H.-J."/>
            <person name="Ramirez L."/>
            <person name="Alfaro M."/>
            <person name="Sun H."/>
            <person name="Tritt A."/>
            <person name="Yoshinaga Y."/>
            <person name="Zwiers L.-H."/>
            <person name="Turgeon B."/>
            <person name="Goodwin S."/>
            <person name="Spatafora J."/>
            <person name="Crous P."/>
            <person name="Grigoriev I."/>
        </authorList>
    </citation>
    <scope>NUCLEOTIDE SEQUENCE</scope>
    <source>
        <strain evidence="3">CBS 627.86</strain>
    </source>
</reference>